<comment type="caution">
    <text evidence="2">The sequence shown here is derived from an EMBL/GenBank/DDBJ whole genome shotgun (WGS) entry which is preliminary data.</text>
</comment>
<evidence type="ECO:0000313" key="3">
    <source>
        <dbReference type="Proteomes" id="UP001596201"/>
    </source>
</evidence>
<evidence type="ECO:0000313" key="2">
    <source>
        <dbReference type="EMBL" id="MFC5368428.1"/>
    </source>
</evidence>
<accession>A0ABD5REM8</accession>
<reference evidence="2 3" key="1">
    <citation type="journal article" date="2019" name="Int. J. Syst. Evol. Microbiol.">
        <title>The Global Catalogue of Microorganisms (GCM) 10K type strain sequencing project: providing services to taxonomists for standard genome sequencing and annotation.</title>
        <authorList>
            <consortium name="The Broad Institute Genomics Platform"/>
            <consortium name="The Broad Institute Genome Sequencing Center for Infectious Disease"/>
            <person name="Wu L."/>
            <person name="Ma J."/>
        </authorList>
    </citation>
    <scope>NUCLEOTIDE SEQUENCE [LARGE SCALE GENOMIC DNA]</scope>
    <source>
        <strain evidence="2 3">CGMCC 1.12237</strain>
    </source>
</reference>
<dbReference type="AlphaFoldDB" id="A0ABD5REM8"/>
<organism evidence="2 3">
    <name type="scientific">Salinirubrum litoreum</name>
    <dbReference type="NCBI Taxonomy" id="1126234"/>
    <lineage>
        <taxon>Archaea</taxon>
        <taxon>Methanobacteriati</taxon>
        <taxon>Methanobacteriota</taxon>
        <taxon>Stenosarchaea group</taxon>
        <taxon>Halobacteria</taxon>
        <taxon>Halobacteriales</taxon>
        <taxon>Haloferacaceae</taxon>
        <taxon>Salinirubrum</taxon>
    </lineage>
</organism>
<dbReference type="EMBL" id="JBHSKX010000002">
    <property type="protein sequence ID" value="MFC5368428.1"/>
    <property type="molecule type" value="Genomic_DNA"/>
</dbReference>
<sequence>MTDISRVLVAGASGGTGRQLLRLLRHTDYTVRALTRDPSKEVELREAGADEVVVGDIMEPADAERAVEAVDAVLCAVGSTPGLDLLSRDPVDGRGVVNLIDAAVAGGCAAFVLESSIGVGSSRPGMPSVFRLFLNAFGIVSAKERAEEHLRSSGVPYTILRPGGLTDDPPTGEVVVGEGGDTVSGNIPRADVARLMVAALSSPDARNRTFEVVSRSGLRGDATGVVNPEWRLPEPVPDAEE</sequence>
<dbReference type="Pfam" id="PF13460">
    <property type="entry name" value="NAD_binding_10"/>
    <property type="match status" value="1"/>
</dbReference>
<name>A0ABD5REM8_9EURY</name>
<dbReference type="SUPFAM" id="SSF51735">
    <property type="entry name" value="NAD(P)-binding Rossmann-fold domains"/>
    <property type="match status" value="1"/>
</dbReference>
<dbReference type="Gene3D" id="3.40.50.720">
    <property type="entry name" value="NAD(P)-binding Rossmann-like Domain"/>
    <property type="match status" value="1"/>
</dbReference>
<dbReference type="RefSeq" id="WP_227230703.1">
    <property type="nucleotide sequence ID" value="NZ_JAJCVJ010000002.1"/>
</dbReference>
<dbReference type="PANTHER" id="PTHR15020:SF50">
    <property type="entry name" value="UPF0659 PROTEIN YMR090W"/>
    <property type="match status" value="1"/>
</dbReference>
<evidence type="ECO:0000259" key="1">
    <source>
        <dbReference type="Pfam" id="PF13460"/>
    </source>
</evidence>
<dbReference type="InterPro" id="IPR036291">
    <property type="entry name" value="NAD(P)-bd_dom_sf"/>
</dbReference>
<gene>
    <name evidence="2" type="ORF">ACFPJ5_15975</name>
</gene>
<protein>
    <submittedName>
        <fullName evidence="2">SDR family oxidoreductase</fullName>
    </submittedName>
</protein>
<dbReference type="InterPro" id="IPR016040">
    <property type="entry name" value="NAD(P)-bd_dom"/>
</dbReference>
<dbReference type="PANTHER" id="PTHR15020">
    <property type="entry name" value="FLAVIN REDUCTASE-RELATED"/>
    <property type="match status" value="1"/>
</dbReference>
<dbReference type="CDD" id="cd05243">
    <property type="entry name" value="SDR_a5"/>
    <property type="match status" value="1"/>
</dbReference>
<keyword evidence="3" id="KW-1185">Reference proteome</keyword>
<feature type="domain" description="NAD(P)-binding" evidence="1">
    <location>
        <begin position="11"/>
        <end position="203"/>
    </location>
</feature>
<proteinExistence type="predicted"/>
<dbReference type="Proteomes" id="UP001596201">
    <property type="component" value="Unassembled WGS sequence"/>
</dbReference>